<dbReference type="CDD" id="cd08825">
    <property type="entry name" value="MVP_shoulder"/>
    <property type="match status" value="1"/>
</dbReference>
<organism evidence="14 15">
    <name type="scientific">Blepharisma stoltei</name>
    <dbReference type="NCBI Taxonomy" id="1481888"/>
    <lineage>
        <taxon>Eukaryota</taxon>
        <taxon>Sar</taxon>
        <taxon>Alveolata</taxon>
        <taxon>Ciliophora</taxon>
        <taxon>Postciliodesmatophora</taxon>
        <taxon>Heterotrichea</taxon>
        <taxon>Heterotrichida</taxon>
        <taxon>Blepharismidae</taxon>
        <taxon>Blepharisma</taxon>
    </lineage>
</organism>
<comment type="caution">
    <text evidence="14">The sequence shown here is derived from an EMBL/GenBank/DDBJ whole genome shotgun (WGS) entry which is preliminary data.</text>
</comment>
<dbReference type="FunFam" id="2.30.30.570:FF:000002">
    <property type="entry name" value="Major vault protein-alpha"/>
    <property type="match status" value="1"/>
</dbReference>
<evidence type="ECO:0000256" key="3">
    <source>
        <dbReference type="ARBA" id="ARBA00022490"/>
    </source>
</evidence>
<dbReference type="AlphaFoldDB" id="A0AAU9J921"/>
<feature type="domain" description="Major vault protein repeat" evidence="12">
    <location>
        <begin position="439"/>
        <end position="500"/>
    </location>
</feature>
<comment type="subcellular location">
    <subcellularLocation>
        <location evidence="2 7">Cytoplasm</location>
    </subcellularLocation>
    <subcellularLocation>
        <location evidence="1">Nucleus</location>
    </subcellularLocation>
</comment>
<reference evidence="14" key="1">
    <citation type="submission" date="2021-09" db="EMBL/GenBank/DDBJ databases">
        <authorList>
            <consortium name="AG Swart"/>
            <person name="Singh M."/>
            <person name="Singh A."/>
            <person name="Seah K."/>
            <person name="Emmerich C."/>
        </authorList>
    </citation>
    <scope>NUCLEOTIDE SEQUENCE</scope>
    <source>
        <strain evidence="14">ATCC30299</strain>
    </source>
</reference>
<dbReference type="Pfam" id="PF17794">
    <property type="entry name" value="Vault_2"/>
    <property type="match status" value="2"/>
</dbReference>
<evidence type="ECO:0000256" key="4">
    <source>
        <dbReference type="ARBA" id="ARBA00022737"/>
    </source>
</evidence>
<feature type="domain" description="Major vault protein repeat" evidence="11">
    <location>
        <begin position="49"/>
        <end position="109"/>
    </location>
</feature>
<dbReference type="InterPro" id="IPR002499">
    <property type="entry name" value="Vault_N"/>
</dbReference>
<evidence type="ECO:0000256" key="2">
    <source>
        <dbReference type="ARBA" id="ARBA00004496"/>
    </source>
</evidence>
<evidence type="ECO:0000259" key="11">
    <source>
        <dbReference type="Pfam" id="PF17794"/>
    </source>
</evidence>
<feature type="coiled-coil region" evidence="8">
    <location>
        <begin position="707"/>
        <end position="756"/>
    </location>
</feature>
<dbReference type="GO" id="GO:1990904">
    <property type="term" value="C:ribonucleoprotein complex"/>
    <property type="evidence" value="ECO:0007669"/>
    <property type="project" value="UniProtKB-UniRule"/>
</dbReference>
<keyword evidence="3 7" id="KW-0963">Cytoplasm</keyword>
<dbReference type="InterPro" id="IPR043179">
    <property type="entry name" value="Vault_2_sf"/>
</dbReference>
<dbReference type="InterPro" id="IPR041136">
    <property type="entry name" value="Vault_4"/>
</dbReference>
<dbReference type="Gene3D" id="2.30.30.550">
    <property type="entry name" value="Major Vault Protein repeat"/>
    <property type="match status" value="4"/>
</dbReference>
<dbReference type="GO" id="GO:0005634">
    <property type="term" value="C:nucleus"/>
    <property type="evidence" value="ECO:0007669"/>
    <property type="project" value="UniProtKB-SubCell"/>
</dbReference>
<dbReference type="PROSITE" id="PS51224">
    <property type="entry name" value="MVP"/>
    <property type="match status" value="4"/>
</dbReference>
<keyword evidence="4" id="KW-0677">Repeat</keyword>
<dbReference type="InterPro" id="IPR036013">
    <property type="entry name" value="Band_7/SPFH_dom_sf"/>
</dbReference>
<dbReference type="Gene3D" id="6.20.380.10">
    <property type="match status" value="1"/>
</dbReference>
<dbReference type="Pfam" id="PF01505">
    <property type="entry name" value="Vault"/>
    <property type="match status" value="4"/>
</dbReference>
<dbReference type="EMBL" id="CAJZBQ010000025">
    <property type="protein sequence ID" value="CAG9320428.1"/>
    <property type="molecule type" value="Genomic_DNA"/>
</dbReference>
<dbReference type="GO" id="GO:0005737">
    <property type="term" value="C:cytoplasm"/>
    <property type="evidence" value="ECO:0007669"/>
    <property type="project" value="UniProtKB-SubCell"/>
</dbReference>
<evidence type="ECO:0000313" key="14">
    <source>
        <dbReference type="EMBL" id="CAG9320428.1"/>
    </source>
</evidence>
<feature type="domain" description="Major vault protein repeat" evidence="9">
    <location>
        <begin position="327"/>
        <end position="367"/>
    </location>
</feature>
<gene>
    <name evidence="14" type="ORF">BSTOLATCC_MIC26343</name>
</gene>
<feature type="domain" description="Major vault protein repeat" evidence="9">
    <location>
        <begin position="116"/>
        <end position="156"/>
    </location>
</feature>
<evidence type="ECO:0000259" key="13">
    <source>
        <dbReference type="Pfam" id="PF17796"/>
    </source>
</evidence>
<sequence length="830" mass="94296">MANIIRIPPHHFIHVLDTNSNVTRLDVGPKIFIKQDHEKVVTGKDPVPMTSIPPRSFAVINNPVIRNPDKSLSIDKYGQVNVRHGDQEIRFHEDYPDPFPLYPREEIIGRVTALRVVAPDTALLIESERAFTDEEENKRQPGDLWYFKGPGTYYPRIEERVVREVEAKKIKVNQALKLRAQRELTDIEGNIRKAGEDWLIRTPGAYLPGVYETVIETLEAKILTDYKAIAVRATRAFIDVYGIKRKAGEEWLVTSEMSPLHIIDVYEEFIGDVKITVLDKNQYCVVLDPFDKELGTNRYGFKEQRWGERSFFLIPGESLEGGIKNKYILADDEALLLRAKEGLHSEGEDRKPGDRWMIYGPCSYMPPTQVEILEVRKAIPLHINEGIYVRDIKSGQVRSEIGKSYMLKPHEELWEMELSDVVEELLSQQGQARTNKTRVVTYKCPANSIVQVYDYKSKVSRTVLGPNLVMLSPDEQFTVNILSGGKPKRVGVIKTLHLMLGPDFSTDIIEVDTSDHCRLRLQLSYNWKFNIDKSDEETHKQVFKVRDFVGNLCNFMASRVRGAVAGASFDQFHRESARIIRKSVFGLDESGHVNDDFKFDENNLVLTNVDIQSVEPVDRQTKERLQESVTMAIEITTQTEEAKARHASERQAQEAEGQLEKLRIEGQLKVEAENNKLYLLKSQTENVESEGIATATAKAMTEKNRIEAQSKKDAAELNSRAEKLKRENEINHTKEKQSLEIEYQRKIDDLEITKARRLAEIESEKFKGIIRSIGSDTLVAISEAGPKMQAELLGGLGLTGYMLCDTENPINLFNTAQGMLGAAANQQPNN</sequence>
<evidence type="ECO:0008006" key="16">
    <source>
        <dbReference type="Google" id="ProtNLM"/>
    </source>
</evidence>
<evidence type="ECO:0000313" key="15">
    <source>
        <dbReference type="Proteomes" id="UP001162131"/>
    </source>
</evidence>
<dbReference type="Pfam" id="PF11978">
    <property type="entry name" value="MVP_shoulder"/>
    <property type="match status" value="1"/>
</dbReference>
<dbReference type="InterPro" id="IPR039059">
    <property type="entry name" value="MVP"/>
</dbReference>
<dbReference type="InterPro" id="IPR041139">
    <property type="entry name" value="MVP_rep_dom"/>
</dbReference>
<feature type="domain" description="Major vault protein repeat" evidence="13">
    <location>
        <begin position="378"/>
        <end position="428"/>
    </location>
</feature>
<dbReference type="PANTHER" id="PTHR14165">
    <property type="entry name" value="MAJOR VAULT PROTEIN"/>
    <property type="match status" value="1"/>
</dbReference>
<dbReference type="Proteomes" id="UP001162131">
    <property type="component" value="Unassembled WGS sequence"/>
</dbReference>
<proteinExistence type="predicted"/>
<dbReference type="FunFam" id="3.30.479.30:FF:000010">
    <property type="entry name" value="major vault protein-like"/>
    <property type="match status" value="1"/>
</dbReference>
<dbReference type="Gene3D" id="6.10.250.720">
    <property type="match status" value="1"/>
</dbReference>
<dbReference type="Pfam" id="PF17796">
    <property type="entry name" value="Vault_4"/>
    <property type="match status" value="1"/>
</dbReference>
<dbReference type="InterPro" id="IPR043023">
    <property type="entry name" value="MVP_rep_sf"/>
</dbReference>
<evidence type="ECO:0000259" key="10">
    <source>
        <dbReference type="Pfam" id="PF11978"/>
    </source>
</evidence>
<keyword evidence="5" id="KW-0539">Nucleus</keyword>
<evidence type="ECO:0000256" key="1">
    <source>
        <dbReference type="ARBA" id="ARBA00004123"/>
    </source>
</evidence>
<dbReference type="InterPro" id="IPR041134">
    <property type="entry name" value="Vault_2"/>
</dbReference>
<dbReference type="Gene3D" id="2.30.30.620">
    <property type="match status" value="1"/>
</dbReference>
<dbReference type="PANTHER" id="PTHR14165:SF3">
    <property type="entry name" value="MAJOR VAULT PROTEIN"/>
    <property type="match status" value="1"/>
</dbReference>
<name>A0AAU9J921_9CILI</name>
<dbReference type="Gene3D" id="3.30.479.30">
    <property type="entry name" value="Band 7 domain"/>
    <property type="match status" value="1"/>
</dbReference>
<evidence type="ECO:0000259" key="9">
    <source>
        <dbReference type="Pfam" id="PF01505"/>
    </source>
</evidence>
<evidence type="ECO:0000256" key="7">
    <source>
        <dbReference type="PROSITE-ProRule" id="PRU00571"/>
    </source>
</evidence>
<dbReference type="Gene3D" id="2.30.30.560">
    <property type="match status" value="2"/>
</dbReference>
<feature type="domain" description="Major vault protein shoulder" evidence="10">
    <location>
        <begin position="501"/>
        <end position="618"/>
    </location>
</feature>
<dbReference type="InterPro" id="IPR021870">
    <property type="entry name" value="MVP_shoulder"/>
</dbReference>
<dbReference type="Pfam" id="PF17795">
    <property type="entry name" value="Vault_3"/>
    <property type="match status" value="1"/>
</dbReference>
<evidence type="ECO:0000256" key="5">
    <source>
        <dbReference type="ARBA" id="ARBA00023242"/>
    </source>
</evidence>
<evidence type="ECO:0000259" key="12">
    <source>
        <dbReference type="Pfam" id="PF17795"/>
    </source>
</evidence>
<dbReference type="FunFam" id="2.30.30.570:FF:000001">
    <property type="entry name" value="major vault protein-like"/>
    <property type="match status" value="1"/>
</dbReference>
<feature type="domain" description="Major vault protein repeat" evidence="11">
    <location>
        <begin position="275"/>
        <end position="323"/>
    </location>
</feature>
<evidence type="ECO:0000256" key="6">
    <source>
        <dbReference type="ARBA" id="ARBA00023274"/>
    </source>
</evidence>
<keyword evidence="6 7" id="KW-0687">Ribonucleoprotein</keyword>
<feature type="repeat" description="MVP" evidence="7">
    <location>
        <begin position="331"/>
        <end position="382"/>
    </location>
</feature>
<feature type="domain" description="Major vault protein repeat" evidence="9">
    <location>
        <begin position="222"/>
        <end position="254"/>
    </location>
</feature>
<keyword evidence="15" id="KW-1185">Reference proteome</keyword>
<dbReference type="Gene3D" id="2.30.30.570">
    <property type="match status" value="2"/>
</dbReference>
<dbReference type="InterPro" id="IPR040989">
    <property type="entry name" value="Vault_3"/>
</dbReference>
<feature type="repeat" description="MVP" evidence="7">
    <location>
        <begin position="225"/>
        <end position="279"/>
    </location>
</feature>
<keyword evidence="8" id="KW-0175">Coiled coil</keyword>
<feature type="domain" description="Major vault protein repeat" evidence="9">
    <location>
        <begin position="170"/>
        <end position="209"/>
    </location>
</feature>
<protein>
    <recommendedName>
        <fullName evidence="16">Major vault protein</fullName>
    </recommendedName>
</protein>
<feature type="repeat" description="MVP" evidence="7">
    <location>
        <begin position="172"/>
        <end position="224"/>
    </location>
</feature>
<feature type="repeat" description="MVP" evidence="7">
    <location>
        <begin position="119"/>
        <end position="171"/>
    </location>
</feature>
<dbReference type="FunFam" id="2.30.30.560:FF:000002">
    <property type="entry name" value="Major vault protein-alpha"/>
    <property type="match status" value="1"/>
</dbReference>
<evidence type="ECO:0000256" key="8">
    <source>
        <dbReference type="SAM" id="Coils"/>
    </source>
</evidence>
<accession>A0AAU9J921</accession>
<dbReference type="FunFam" id="2.30.30.550:FF:000001">
    <property type="entry name" value="major vault protein-like"/>
    <property type="match status" value="3"/>
</dbReference>